<dbReference type="Pfam" id="PF25539">
    <property type="entry name" value="Bestrophin_2"/>
    <property type="match status" value="1"/>
</dbReference>
<dbReference type="PANTHER" id="PTHR33281">
    <property type="entry name" value="UPF0187 PROTEIN YNEE"/>
    <property type="match status" value="1"/>
</dbReference>
<comment type="similarity">
    <text evidence="8">Belongs to the anion channel-forming bestrophin (TC 1.A.46) family.</text>
</comment>
<evidence type="ECO:0000256" key="3">
    <source>
        <dbReference type="ARBA" id="ARBA00022475"/>
    </source>
</evidence>
<feature type="transmembrane region" description="Helical" evidence="9">
    <location>
        <begin position="264"/>
        <end position="283"/>
    </location>
</feature>
<dbReference type="InterPro" id="IPR044669">
    <property type="entry name" value="YneE/VCCN1/2-like"/>
</dbReference>
<evidence type="ECO:0000256" key="8">
    <source>
        <dbReference type="ARBA" id="ARBA00034708"/>
    </source>
</evidence>
<feature type="transmembrane region" description="Helical" evidence="9">
    <location>
        <begin position="43"/>
        <end position="62"/>
    </location>
</feature>
<dbReference type="Proteomes" id="UP000277579">
    <property type="component" value="Unassembled WGS sequence"/>
</dbReference>
<evidence type="ECO:0000313" key="11">
    <source>
        <dbReference type="Proteomes" id="UP000277579"/>
    </source>
</evidence>
<reference evidence="10 11" key="1">
    <citation type="submission" date="2018-10" db="EMBL/GenBank/DDBJ databases">
        <title>Genomic Encyclopedia of Archaeal and Bacterial Type Strains, Phase II (KMG-II): from individual species to whole genera.</title>
        <authorList>
            <person name="Goeker M."/>
        </authorList>
    </citation>
    <scope>NUCLEOTIDE SEQUENCE [LARGE SCALE GENOMIC DNA]</scope>
    <source>
        <strain evidence="10 11">DSM 29537</strain>
    </source>
</reference>
<comment type="caution">
    <text evidence="10">The sequence shown here is derived from an EMBL/GenBank/DDBJ whole genome shotgun (WGS) entry which is preliminary data.</text>
</comment>
<gene>
    <name evidence="10" type="ORF">CLV94_0286</name>
</gene>
<feature type="transmembrane region" description="Helical" evidence="9">
    <location>
        <begin position="238"/>
        <end position="258"/>
    </location>
</feature>
<dbReference type="AlphaFoldDB" id="A0A495MH22"/>
<dbReference type="RefSeq" id="WP_121374677.1">
    <property type="nucleotide sequence ID" value="NZ_RBLC01000001.1"/>
</dbReference>
<dbReference type="GO" id="GO:0005254">
    <property type="term" value="F:chloride channel activity"/>
    <property type="evidence" value="ECO:0007669"/>
    <property type="project" value="InterPro"/>
</dbReference>
<keyword evidence="5 9" id="KW-1133">Transmembrane helix</keyword>
<dbReference type="GO" id="GO:0005886">
    <property type="term" value="C:plasma membrane"/>
    <property type="evidence" value="ECO:0007669"/>
    <property type="project" value="UniProtKB-SubCell"/>
</dbReference>
<evidence type="ECO:0000256" key="7">
    <source>
        <dbReference type="ARBA" id="ARBA00023136"/>
    </source>
</evidence>
<keyword evidence="3" id="KW-1003">Cell membrane</keyword>
<organism evidence="10 11">
    <name type="scientific">Flavobacterium endophyticum</name>
    <dbReference type="NCBI Taxonomy" id="1540163"/>
    <lineage>
        <taxon>Bacteria</taxon>
        <taxon>Pseudomonadati</taxon>
        <taxon>Bacteroidota</taxon>
        <taxon>Flavobacteriia</taxon>
        <taxon>Flavobacteriales</taxon>
        <taxon>Flavobacteriaceae</taxon>
        <taxon>Flavobacterium</taxon>
    </lineage>
</organism>
<evidence type="ECO:0000256" key="2">
    <source>
        <dbReference type="ARBA" id="ARBA00022448"/>
    </source>
</evidence>
<evidence type="ECO:0000256" key="6">
    <source>
        <dbReference type="ARBA" id="ARBA00023065"/>
    </source>
</evidence>
<name>A0A495MH22_9FLAO</name>
<evidence type="ECO:0000256" key="9">
    <source>
        <dbReference type="SAM" id="Phobius"/>
    </source>
</evidence>
<sequence>MHSGKQYSLKEFIIWTRRDIYWIFLLAAIPTALFDFFEFKWLAIPWVPIAMIGTAAAFIVGFRNTQTYNRLWKARQIYGSIVNTSRTWGIMAKDFITNSLTSTATEEELHSIRKTLIYRHIAWLTALRFQLREKRAWENMDKPSNKEYQQLYKVLEYETTLETELQKYLSQEELNYIVSKKNRATQIITLQSKHLKELAEKGLLSEFKHVALEDRLKDLFDHQGRCERIKNFPYPRQFASINMFFIRLFVIMLPFGLINEFAKLGEHCVWFTVPFSVIVGWVFNSMERVGESTENPFEGSANDVPITVMSRTIEIDLKDMLDETDLPPAITPINNILM</sequence>
<keyword evidence="7 9" id="KW-0472">Membrane</keyword>
<evidence type="ECO:0000256" key="4">
    <source>
        <dbReference type="ARBA" id="ARBA00022692"/>
    </source>
</evidence>
<keyword evidence="4 9" id="KW-0812">Transmembrane</keyword>
<evidence type="ECO:0000313" key="10">
    <source>
        <dbReference type="EMBL" id="RKS25256.1"/>
    </source>
</evidence>
<protein>
    <submittedName>
        <fullName evidence="10">Putative membrane protein</fullName>
    </submittedName>
</protein>
<feature type="transmembrane region" description="Helical" evidence="9">
    <location>
        <begin position="20"/>
        <end position="37"/>
    </location>
</feature>
<accession>A0A495MH22</accession>
<comment type="subcellular location">
    <subcellularLocation>
        <location evidence="1">Cell membrane</location>
        <topology evidence="1">Multi-pass membrane protein</topology>
    </subcellularLocation>
</comment>
<keyword evidence="6" id="KW-0406">Ion transport</keyword>
<keyword evidence="11" id="KW-1185">Reference proteome</keyword>
<proteinExistence type="inferred from homology"/>
<keyword evidence="2" id="KW-0813">Transport</keyword>
<dbReference type="EMBL" id="RBLC01000001">
    <property type="protein sequence ID" value="RKS25256.1"/>
    <property type="molecule type" value="Genomic_DNA"/>
</dbReference>
<dbReference type="PANTHER" id="PTHR33281:SF19">
    <property type="entry name" value="VOLTAGE-DEPENDENT ANION CHANNEL-FORMING PROTEIN YNEE"/>
    <property type="match status" value="1"/>
</dbReference>
<dbReference type="OrthoDB" id="445589at2"/>
<evidence type="ECO:0000256" key="1">
    <source>
        <dbReference type="ARBA" id="ARBA00004651"/>
    </source>
</evidence>
<evidence type="ECO:0000256" key="5">
    <source>
        <dbReference type="ARBA" id="ARBA00022989"/>
    </source>
</evidence>